<dbReference type="InterPro" id="IPR016274">
    <property type="entry name" value="Histidine_acid_Pase_euk"/>
</dbReference>
<evidence type="ECO:0000313" key="7">
    <source>
        <dbReference type="Proteomes" id="UP000800200"/>
    </source>
</evidence>
<keyword evidence="5" id="KW-0732">Signal</keyword>
<dbReference type="GO" id="GO:0009277">
    <property type="term" value="C:fungal-type cell wall"/>
    <property type="evidence" value="ECO:0007669"/>
    <property type="project" value="TreeGrafter"/>
</dbReference>
<feature type="disulfide bond" evidence="4">
    <location>
        <begin position="52"/>
        <end position="385"/>
    </location>
</feature>
<name>A0A6A6E892_9PEZI</name>
<keyword evidence="1" id="KW-0378">Hydrolase</keyword>
<keyword evidence="2" id="KW-0325">Glycoprotein</keyword>
<organism evidence="6 7">
    <name type="scientific">Zopfia rhizophila CBS 207.26</name>
    <dbReference type="NCBI Taxonomy" id="1314779"/>
    <lineage>
        <taxon>Eukaryota</taxon>
        <taxon>Fungi</taxon>
        <taxon>Dikarya</taxon>
        <taxon>Ascomycota</taxon>
        <taxon>Pezizomycotina</taxon>
        <taxon>Dothideomycetes</taxon>
        <taxon>Dothideomycetes incertae sedis</taxon>
        <taxon>Zopfiaceae</taxon>
        <taxon>Zopfia</taxon>
    </lineage>
</organism>
<dbReference type="InterPro" id="IPR000560">
    <property type="entry name" value="His_Pase_clade-2"/>
</dbReference>
<dbReference type="AlphaFoldDB" id="A0A6A6E892"/>
<proteinExistence type="predicted"/>
<dbReference type="Gene3D" id="3.40.50.1240">
    <property type="entry name" value="Phosphoglycerate mutase-like"/>
    <property type="match status" value="1"/>
</dbReference>
<evidence type="ECO:0000256" key="1">
    <source>
        <dbReference type="ARBA" id="ARBA00022801"/>
    </source>
</evidence>
<evidence type="ECO:0000256" key="2">
    <source>
        <dbReference type="ARBA" id="ARBA00023180"/>
    </source>
</evidence>
<feature type="chain" id="PRO_5025461661" evidence="5">
    <location>
        <begin position="23"/>
        <end position="471"/>
    </location>
</feature>
<dbReference type="PIRSF" id="PIRSF000894">
    <property type="entry name" value="Acid_phosphatase"/>
    <property type="match status" value="1"/>
</dbReference>
<protein>
    <submittedName>
        <fullName evidence="6">Acid phosphatase PHO12</fullName>
    </submittedName>
</protein>
<feature type="active site" description="Nucleophile" evidence="3">
    <location>
        <position position="63"/>
    </location>
</feature>
<accession>A0A6A6E892</accession>
<reference evidence="6" key="1">
    <citation type="journal article" date="2020" name="Stud. Mycol.">
        <title>101 Dothideomycetes genomes: a test case for predicting lifestyles and emergence of pathogens.</title>
        <authorList>
            <person name="Haridas S."/>
            <person name="Albert R."/>
            <person name="Binder M."/>
            <person name="Bloem J."/>
            <person name="Labutti K."/>
            <person name="Salamov A."/>
            <person name="Andreopoulos B."/>
            <person name="Baker S."/>
            <person name="Barry K."/>
            <person name="Bills G."/>
            <person name="Bluhm B."/>
            <person name="Cannon C."/>
            <person name="Castanera R."/>
            <person name="Culley D."/>
            <person name="Daum C."/>
            <person name="Ezra D."/>
            <person name="Gonzalez J."/>
            <person name="Henrissat B."/>
            <person name="Kuo A."/>
            <person name="Liang C."/>
            <person name="Lipzen A."/>
            <person name="Lutzoni F."/>
            <person name="Magnuson J."/>
            <person name="Mondo S."/>
            <person name="Nolan M."/>
            <person name="Ohm R."/>
            <person name="Pangilinan J."/>
            <person name="Park H.-J."/>
            <person name="Ramirez L."/>
            <person name="Alfaro M."/>
            <person name="Sun H."/>
            <person name="Tritt A."/>
            <person name="Yoshinaga Y."/>
            <person name="Zwiers L.-H."/>
            <person name="Turgeon B."/>
            <person name="Goodwin S."/>
            <person name="Spatafora J."/>
            <person name="Crous P."/>
            <person name="Grigoriev I."/>
        </authorList>
    </citation>
    <scope>NUCLEOTIDE SEQUENCE</scope>
    <source>
        <strain evidence="6">CBS 207.26</strain>
    </source>
</reference>
<dbReference type="SUPFAM" id="SSF53254">
    <property type="entry name" value="Phosphoglycerate mutase-like"/>
    <property type="match status" value="1"/>
</dbReference>
<evidence type="ECO:0000313" key="6">
    <source>
        <dbReference type="EMBL" id="KAF2187343.1"/>
    </source>
</evidence>
<keyword evidence="4" id="KW-1015">Disulfide bond</keyword>
<dbReference type="GO" id="GO:0003993">
    <property type="term" value="F:acid phosphatase activity"/>
    <property type="evidence" value="ECO:0007669"/>
    <property type="project" value="TreeGrafter"/>
</dbReference>
<sequence>MDSFNNLIVVTLALGGVATGNGFNVLHHLAGNSPWFSGPEVTGISSEVPAECTVDMAAFISRHGSRYADNGAYREWANLSSRIHAANFTVQDRALDFLPSWKPVMEYPEQQIAQLSTTGYKELYDMGATYRLQYPDLYAYNTNFTLWSNYYYPSSRVRDSARLFARGYLGPNATELGSIFALNASNPRSFMNSLGSSDLCPAYDDDEGGHHHETWKHIFLPPIQARLNKLIHGDFQFTGDEVYIIPYLCGFETQIMGSSSPWCSIFTEEEILQYEYAQDLRYWYGNGLGTQIEKYMMLPVLDGLVQRFVDGPEATYTTSDTSTFVPPKLIAAFTNDGQISQLAAAIGVFDEETPLPATEISKNRLFKASNFVTMRGTIGFERLHCASEKAGNGTYLRIRLNDVVYPVAKCQSGPGKSCPLAEYQGLVKSKLNSAGNFSQICNVKDPAIPAGQNSATFFTDIALPFQTLVKP</sequence>
<dbReference type="Pfam" id="PF00328">
    <property type="entry name" value="His_Phos_2"/>
    <property type="match status" value="1"/>
</dbReference>
<feature type="disulfide bond" evidence="4">
    <location>
        <begin position="249"/>
        <end position="263"/>
    </location>
</feature>
<dbReference type="CDD" id="cd07061">
    <property type="entry name" value="HP_HAP_like"/>
    <property type="match status" value="1"/>
</dbReference>
<dbReference type="Proteomes" id="UP000800200">
    <property type="component" value="Unassembled WGS sequence"/>
</dbReference>
<dbReference type="PANTHER" id="PTHR20963">
    <property type="entry name" value="MULTIPLE INOSITOL POLYPHOSPHATE PHOSPHATASE-RELATED"/>
    <property type="match status" value="1"/>
</dbReference>
<feature type="active site" description="Proton donor" evidence="3">
    <location>
        <position position="336"/>
    </location>
</feature>
<dbReference type="EMBL" id="ML994627">
    <property type="protein sequence ID" value="KAF2187343.1"/>
    <property type="molecule type" value="Genomic_DNA"/>
</dbReference>
<dbReference type="OrthoDB" id="6509975at2759"/>
<keyword evidence="7" id="KW-1185">Reference proteome</keyword>
<evidence type="ECO:0000256" key="3">
    <source>
        <dbReference type="PIRSR" id="PIRSR000894-1"/>
    </source>
</evidence>
<evidence type="ECO:0000256" key="5">
    <source>
        <dbReference type="SAM" id="SignalP"/>
    </source>
</evidence>
<dbReference type="PANTHER" id="PTHR20963:SF23">
    <property type="entry name" value="3-PHYTASE"/>
    <property type="match status" value="1"/>
</dbReference>
<feature type="signal peptide" evidence="5">
    <location>
        <begin position="1"/>
        <end position="22"/>
    </location>
</feature>
<evidence type="ECO:0000256" key="4">
    <source>
        <dbReference type="PIRSR" id="PIRSR000894-2"/>
    </source>
</evidence>
<gene>
    <name evidence="6" type="ORF">K469DRAFT_662268</name>
</gene>
<feature type="disulfide bond" evidence="4">
    <location>
        <begin position="410"/>
        <end position="418"/>
    </location>
</feature>
<dbReference type="InterPro" id="IPR029033">
    <property type="entry name" value="His_PPase_superfam"/>
</dbReference>